<dbReference type="AlphaFoldDB" id="A0A8J3FB33"/>
<organism evidence="1 2">
    <name type="scientific">Pilimelia anulata</name>
    <dbReference type="NCBI Taxonomy" id="53371"/>
    <lineage>
        <taxon>Bacteria</taxon>
        <taxon>Bacillati</taxon>
        <taxon>Actinomycetota</taxon>
        <taxon>Actinomycetes</taxon>
        <taxon>Micromonosporales</taxon>
        <taxon>Micromonosporaceae</taxon>
        <taxon>Pilimelia</taxon>
    </lineage>
</organism>
<sequence length="104" mass="11428">MSGAVYLSRSVIAMVVTDLDRHRSPRGGTRCPVCRTPAPCARAAAAQRLLNTYARLSDRAGTEVTDRTLRCPDPVAPLRTRAMRRYLDNPDTLDTIKVVRSDGS</sequence>
<dbReference type="RefSeq" id="WP_189170366.1">
    <property type="nucleotide sequence ID" value="NZ_BMQB01000005.1"/>
</dbReference>
<keyword evidence="2" id="KW-1185">Reference proteome</keyword>
<proteinExistence type="predicted"/>
<accession>A0A8J3FB33</accession>
<gene>
    <name evidence="1" type="ORF">GCM10010123_25780</name>
</gene>
<comment type="caution">
    <text evidence="1">The sequence shown here is derived from an EMBL/GenBank/DDBJ whole genome shotgun (WGS) entry which is preliminary data.</text>
</comment>
<name>A0A8J3FB33_9ACTN</name>
<evidence type="ECO:0000313" key="1">
    <source>
        <dbReference type="EMBL" id="GGJ94795.1"/>
    </source>
</evidence>
<evidence type="ECO:0000313" key="2">
    <source>
        <dbReference type="Proteomes" id="UP000649739"/>
    </source>
</evidence>
<protein>
    <submittedName>
        <fullName evidence="1">Uncharacterized protein</fullName>
    </submittedName>
</protein>
<reference evidence="1" key="2">
    <citation type="submission" date="2020-09" db="EMBL/GenBank/DDBJ databases">
        <authorList>
            <person name="Sun Q."/>
            <person name="Ohkuma M."/>
        </authorList>
    </citation>
    <scope>NUCLEOTIDE SEQUENCE</scope>
    <source>
        <strain evidence="1">JCM 3090</strain>
    </source>
</reference>
<reference evidence="1" key="1">
    <citation type="journal article" date="2014" name="Int. J. Syst. Evol. Microbiol.">
        <title>Complete genome sequence of Corynebacterium casei LMG S-19264T (=DSM 44701T), isolated from a smear-ripened cheese.</title>
        <authorList>
            <consortium name="US DOE Joint Genome Institute (JGI-PGF)"/>
            <person name="Walter F."/>
            <person name="Albersmeier A."/>
            <person name="Kalinowski J."/>
            <person name="Ruckert C."/>
        </authorList>
    </citation>
    <scope>NUCLEOTIDE SEQUENCE</scope>
    <source>
        <strain evidence="1">JCM 3090</strain>
    </source>
</reference>
<dbReference type="EMBL" id="BMQB01000005">
    <property type="protein sequence ID" value="GGJ94795.1"/>
    <property type="molecule type" value="Genomic_DNA"/>
</dbReference>
<dbReference type="Proteomes" id="UP000649739">
    <property type="component" value="Unassembled WGS sequence"/>
</dbReference>